<evidence type="ECO:0000256" key="2">
    <source>
        <dbReference type="SAM" id="MobiDB-lite"/>
    </source>
</evidence>
<dbReference type="PANTHER" id="PTHR21666:SF270">
    <property type="entry name" value="MUREIN HYDROLASE ACTIVATOR ENVC"/>
    <property type="match status" value="1"/>
</dbReference>
<evidence type="ECO:0000313" key="6">
    <source>
        <dbReference type="Proteomes" id="UP000229329"/>
    </source>
</evidence>
<keyword evidence="1" id="KW-0175">Coiled coil</keyword>
<dbReference type="InterPro" id="IPR050570">
    <property type="entry name" value="Cell_wall_metabolism_enzyme"/>
</dbReference>
<keyword evidence="3" id="KW-0732">Signal</keyword>
<accession>A0A2M8S1A5</accession>
<dbReference type="PANTHER" id="PTHR21666">
    <property type="entry name" value="PEPTIDASE-RELATED"/>
    <property type="match status" value="1"/>
</dbReference>
<keyword evidence="6" id="KW-1185">Reference proteome</keyword>
<feature type="compositionally biased region" description="Basic and acidic residues" evidence="2">
    <location>
        <begin position="235"/>
        <end position="261"/>
    </location>
</feature>
<name>A0A2M8S1A5_9PAST</name>
<dbReference type="Gene3D" id="6.10.250.3150">
    <property type="match status" value="1"/>
</dbReference>
<feature type="chain" id="PRO_5014935262" evidence="3">
    <location>
        <begin position="30"/>
        <end position="408"/>
    </location>
</feature>
<feature type="region of interest" description="Disordered" evidence="2">
    <location>
        <begin position="182"/>
        <end position="217"/>
    </location>
</feature>
<dbReference type="InterPro" id="IPR011055">
    <property type="entry name" value="Dup_hybrid_motif"/>
</dbReference>
<evidence type="ECO:0000313" key="5">
    <source>
        <dbReference type="EMBL" id="PJG84915.1"/>
    </source>
</evidence>
<organism evidence="5 6">
    <name type="scientific">Conservatibacter flavescens</name>
    <dbReference type="NCBI Taxonomy" id="28161"/>
    <lineage>
        <taxon>Bacteria</taxon>
        <taxon>Pseudomonadati</taxon>
        <taxon>Pseudomonadota</taxon>
        <taxon>Gammaproteobacteria</taxon>
        <taxon>Pasteurellales</taxon>
        <taxon>Pasteurellaceae</taxon>
        <taxon>Conservatibacter</taxon>
    </lineage>
</organism>
<gene>
    <name evidence="5" type="ORF">CVP05_08740</name>
</gene>
<dbReference type="FunFam" id="2.70.70.10:FF:000003">
    <property type="entry name" value="Murein hydrolase activator EnvC"/>
    <property type="match status" value="1"/>
</dbReference>
<evidence type="ECO:0000256" key="3">
    <source>
        <dbReference type="SAM" id="SignalP"/>
    </source>
</evidence>
<dbReference type="RefSeq" id="WP_100289192.1">
    <property type="nucleotide sequence ID" value="NZ_PHHA01000020.1"/>
</dbReference>
<proteinExistence type="predicted"/>
<dbReference type="Pfam" id="PF01551">
    <property type="entry name" value="Peptidase_M23"/>
    <property type="match status" value="1"/>
</dbReference>
<evidence type="ECO:0000256" key="1">
    <source>
        <dbReference type="SAM" id="Coils"/>
    </source>
</evidence>
<dbReference type="AlphaFoldDB" id="A0A2M8S1A5"/>
<dbReference type="Gene3D" id="2.70.70.10">
    <property type="entry name" value="Glucose Permease (Domain IIA)"/>
    <property type="match status" value="1"/>
</dbReference>
<evidence type="ECO:0000259" key="4">
    <source>
        <dbReference type="Pfam" id="PF01551"/>
    </source>
</evidence>
<dbReference type="InterPro" id="IPR016047">
    <property type="entry name" value="M23ase_b-sheet_dom"/>
</dbReference>
<dbReference type="NCBIfam" id="NF008644">
    <property type="entry name" value="PRK11637.1"/>
    <property type="match status" value="1"/>
</dbReference>
<dbReference type="CDD" id="cd12797">
    <property type="entry name" value="M23_peptidase"/>
    <property type="match status" value="1"/>
</dbReference>
<dbReference type="SUPFAM" id="SSF51261">
    <property type="entry name" value="Duplicated hybrid motif"/>
    <property type="match status" value="1"/>
</dbReference>
<dbReference type="Proteomes" id="UP000229329">
    <property type="component" value="Unassembled WGS sequence"/>
</dbReference>
<keyword evidence="5" id="KW-0378">Hydrolase</keyword>
<protein>
    <submittedName>
        <fullName evidence="5">Murein hydrolase activator EnvC</fullName>
    </submittedName>
</protein>
<feature type="domain" description="M23ase beta-sheet core" evidence="4">
    <location>
        <begin position="310"/>
        <end position="403"/>
    </location>
</feature>
<dbReference type="OrthoDB" id="9784703at2"/>
<feature type="signal peptide" evidence="3">
    <location>
        <begin position="1"/>
        <end position="29"/>
    </location>
</feature>
<reference evidence="5 6" key="1">
    <citation type="submission" date="2017-11" db="EMBL/GenBank/DDBJ databases">
        <title>Reclassification of Bisgaard taxon 7 as Conservatibacter flavescens gen. nov., sp. nov.</title>
        <authorList>
            <person name="Christensen H."/>
        </authorList>
    </citation>
    <scope>NUCLEOTIDE SEQUENCE [LARGE SCALE GENOMIC DNA]</scope>
    <source>
        <strain evidence="5 6">7_4</strain>
    </source>
</reference>
<dbReference type="EMBL" id="PHHA01000020">
    <property type="protein sequence ID" value="PJG84915.1"/>
    <property type="molecule type" value="Genomic_DNA"/>
</dbReference>
<sequence length="408" mass="46166">MLLSFYQKKFQILTALSGVLLCVLPSAHANDLSKIQQQIKQTEQQIAQQKREQSKLQSTLKTQENRINNVINDLRKTEAEIRESNKIIAETDKQITQLEKQEKAQKEKLAKQLDSAYRANNNPALLEQLLSEEAKNAERMKVYYAHMNKARLALIDDLKKTQEQLAQNKAFIQEQQKAQQAQLNEQKKQQRELQSAKNEREKTLNQINRTLQKDENRLATLRANENALRQEIQRAERAAREQEKREREAYAQKKANEEKKNNRPYQPTAQEQQLLRTAGGLGQPRKQYRYPVSGKILNSYGSTQAGEVRWKGIVIGASAGTPVSAIADGRVILASWLQGYGLVVAIEHGKGDISLYGYNQSVAVRVGNLVRAGQKIAEVGNSGGQGRSSLFFQITRQGNPVNPVGWLK</sequence>
<feature type="coiled-coil region" evidence="1">
    <location>
        <begin position="32"/>
        <end position="115"/>
    </location>
</feature>
<dbReference type="GO" id="GO:0004222">
    <property type="term" value="F:metalloendopeptidase activity"/>
    <property type="evidence" value="ECO:0007669"/>
    <property type="project" value="TreeGrafter"/>
</dbReference>
<feature type="region of interest" description="Disordered" evidence="2">
    <location>
        <begin position="235"/>
        <end position="270"/>
    </location>
</feature>
<comment type="caution">
    <text evidence="5">The sequence shown here is derived from an EMBL/GenBank/DDBJ whole genome shotgun (WGS) entry which is preliminary data.</text>
</comment>